<keyword evidence="2" id="KW-0472">Membrane</keyword>
<accession>A0A6J7X015</accession>
<evidence type="ECO:0000259" key="3">
    <source>
        <dbReference type="Pfam" id="PF01464"/>
    </source>
</evidence>
<evidence type="ECO:0000313" key="4">
    <source>
        <dbReference type="EMBL" id="CAB5223407.1"/>
    </source>
</evidence>
<feature type="transmembrane region" description="Helical" evidence="2">
    <location>
        <begin position="32"/>
        <end position="52"/>
    </location>
</feature>
<dbReference type="Pfam" id="PF01464">
    <property type="entry name" value="SLT"/>
    <property type="match status" value="1"/>
</dbReference>
<evidence type="ECO:0000256" key="1">
    <source>
        <dbReference type="SAM" id="MobiDB-lite"/>
    </source>
</evidence>
<name>A0A6J7X015_9CAUD</name>
<dbReference type="InterPro" id="IPR023346">
    <property type="entry name" value="Lysozyme-like_dom_sf"/>
</dbReference>
<feature type="region of interest" description="Disordered" evidence="1">
    <location>
        <begin position="191"/>
        <end position="210"/>
    </location>
</feature>
<keyword evidence="2" id="KW-1133">Transmembrane helix</keyword>
<dbReference type="InterPro" id="IPR008258">
    <property type="entry name" value="Transglycosylase_SLT_dom_1"/>
</dbReference>
<gene>
    <name evidence="4" type="ORF">UFOVP380_51</name>
</gene>
<keyword evidence="2" id="KW-0812">Transmembrane</keyword>
<evidence type="ECO:0000256" key="2">
    <source>
        <dbReference type="SAM" id="Phobius"/>
    </source>
</evidence>
<organism evidence="4">
    <name type="scientific">uncultured Caudovirales phage</name>
    <dbReference type="NCBI Taxonomy" id="2100421"/>
    <lineage>
        <taxon>Viruses</taxon>
        <taxon>Duplodnaviria</taxon>
        <taxon>Heunggongvirae</taxon>
        <taxon>Uroviricota</taxon>
        <taxon>Caudoviricetes</taxon>
        <taxon>Peduoviridae</taxon>
        <taxon>Maltschvirus</taxon>
        <taxon>Maltschvirus maltsch</taxon>
    </lineage>
</organism>
<dbReference type="Gene3D" id="1.10.530.10">
    <property type="match status" value="1"/>
</dbReference>
<proteinExistence type="predicted"/>
<dbReference type="EMBL" id="LR798317">
    <property type="protein sequence ID" value="CAB5223407.1"/>
    <property type="molecule type" value="Genomic_DNA"/>
</dbReference>
<dbReference type="SUPFAM" id="SSF53955">
    <property type="entry name" value="Lysozyme-like"/>
    <property type="match status" value="1"/>
</dbReference>
<feature type="domain" description="Transglycosylase SLT" evidence="3">
    <location>
        <begin position="250"/>
        <end position="347"/>
    </location>
</feature>
<protein>
    <submittedName>
        <fullName evidence="4">LT_GEWL domain containing protein</fullName>
    </submittedName>
</protein>
<sequence>MIRLAPYKRFSAPTGPFLMHRKRDETMRNPDNTGLGILLTGTLWVMVVMVGFCLTGCGVNAPPNPGLAQAKADSAKAHAEALRFIGTEQKTLVQLHKAVAFLERAHEAPTEAAVKALLTRANEAAVQGGIPPLAPEATPEEQPAGGVTIDEVQDDFEAPTQAKPTQAKVQPISTLQSVLEQGPLEILYEPAPTPAPQRVTKPPVPQPQRVAKAPVPVNTLVHVAKASKGGQPTCAAKTIACTEAWLVYWATNNGVKQVSATTLLAIRRNESGAGPNIWRRGADGEYGAMQVMPKTGEGMGVGLPYLDTVEGNTLAAAKIFAKCVKANNSERVAALACYNGGQGSVNTGQHLIAGAAVNTYAKKVLKIRSQLA</sequence>
<reference evidence="4" key="1">
    <citation type="submission" date="2020-05" db="EMBL/GenBank/DDBJ databases">
        <authorList>
            <person name="Chiriac C."/>
            <person name="Salcher M."/>
            <person name="Ghai R."/>
            <person name="Kavagutti S V."/>
        </authorList>
    </citation>
    <scope>NUCLEOTIDE SEQUENCE</scope>
</reference>
<dbReference type="CDD" id="cd00254">
    <property type="entry name" value="LT-like"/>
    <property type="match status" value="1"/>
</dbReference>